<comment type="caution">
    <text evidence="2">The sequence shown here is derived from an EMBL/GenBank/DDBJ whole genome shotgun (WGS) entry which is preliminary data.</text>
</comment>
<protein>
    <submittedName>
        <fullName evidence="2">Uncharacterized protein</fullName>
    </submittedName>
</protein>
<name>A0A4R2E7G3_9BACT</name>
<proteinExistence type="predicted"/>
<sequence length="327" mass="36713">MGVLRKFVGILSLLLFVGSAVIAQDFKVRLDSSKILIGNQTALTLQVKLTDGKKVRFPNLPDTLSSGLEVVSQFATDTSEVDNGLLLTKRYLITSFDSGSYVVPQIPVLYFDGSKVDTLYTQPLKLRVNTVAVDSTKVPLYGIKENIRAPYTFQEIALAILSILLLVGIIIAIYRYFRRSKDEPIFTFKKKVIEPPHVIAFRELELLKQKKLWQNGHVKEYYSELTDILRVYIEERMGINAMEMTSFEILVALNSNGYSNKAIYDRLMVMLNTSDLVKFAKYGADPIENDSAANCVYDFIDDTKEVAFAVEASSSSEAKEPSSNENI</sequence>
<evidence type="ECO:0000313" key="2">
    <source>
        <dbReference type="EMBL" id="TCN62726.1"/>
    </source>
</evidence>
<evidence type="ECO:0000256" key="1">
    <source>
        <dbReference type="SAM" id="Phobius"/>
    </source>
</evidence>
<dbReference type="Proteomes" id="UP000294830">
    <property type="component" value="Unassembled WGS sequence"/>
</dbReference>
<gene>
    <name evidence="2" type="ORF">CLV25_11852</name>
</gene>
<dbReference type="EMBL" id="SLWB01000018">
    <property type="protein sequence ID" value="TCN62726.1"/>
    <property type="molecule type" value="Genomic_DNA"/>
</dbReference>
<evidence type="ECO:0000313" key="3">
    <source>
        <dbReference type="Proteomes" id="UP000294830"/>
    </source>
</evidence>
<dbReference type="AlphaFoldDB" id="A0A4R2E7G3"/>
<keyword evidence="1" id="KW-1133">Transmembrane helix</keyword>
<keyword evidence="1" id="KW-0472">Membrane</keyword>
<dbReference type="OrthoDB" id="9807384at2"/>
<keyword evidence="1" id="KW-0812">Transmembrane</keyword>
<keyword evidence="3" id="KW-1185">Reference proteome</keyword>
<organism evidence="2 3">
    <name type="scientific">Acetobacteroides hydrogenigenes</name>
    <dbReference type="NCBI Taxonomy" id="979970"/>
    <lineage>
        <taxon>Bacteria</taxon>
        <taxon>Pseudomonadati</taxon>
        <taxon>Bacteroidota</taxon>
        <taxon>Bacteroidia</taxon>
        <taxon>Bacteroidales</taxon>
        <taxon>Rikenellaceae</taxon>
        <taxon>Acetobacteroides</taxon>
    </lineage>
</organism>
<reference evidence="2 3" key="1">
    <citation type="submission" date="2019-03" db="EMBL/GenBank/DDBJ databases">
        <title>Genomic Encyclopedia of Archaeal and Bacterial Type Strains, Phase II (KMG-II): from individual species to whole genera.</title>
        <authorList>
            <person name="Goeker M."/>
        </authorList>
    </citation>
    <scope>NUCLEOTIDE SEQUENCE [LARGE SCALE GENOMIC DNA]</scope>
    <source>
        <strain evidence="2 3">RL-C</strain>
    </source>
</reference>
<feature type="transmembrane region" description="Helical" evidence="1">
    <location>
        <begin position="156"/>
        <end position="177"/>
    </location>
</feature>
<accession>A0A4R2E7G3</accession>
<dbReference type="RefSeq" id="WP_131840387.1">
    <property type="nucleotide sequence ID" value="NZ_SLWB01000018.1"/>
</dbReference>